<dbReference type="GO" id="GO:0005829">
    <property type="term" value="C:cytosol"/>
    <property type="evidence" value="ECO:0007669"/>
    <property type="project" value="TreeGrafter"/>
</dbReference>
<sequence>MSTNPTPAVLTVVQPDEQVPLDRFADWLDGVELRIVRPFAGEDVPGADQVGSGLLVLGGKMNAQDDEVAPWLPAVRQLLVDAVERGVPTLGICLGHQLLAEATGGRVVVAAPPGREAGIVEISWRAEAADDPVLGAAVRAGSAGDRRGASGLADSFGTARQPAMHADAVVELPPGAVWLAYSHAYPFQAMRLGSALGVQFHPEASPELLARWSADKDDVDTDALVAAAREHDAEVSAVGRAIAQAFAAQVRGVRRA</sequence>
<dbReference type="PANTHER" id="PTHR42695:SF5">
    <property type="entry name" value="GLUTAMINE AMIDOTRANSFERASE YLR126C-RELATED"/>
    <property type="match status" value="1"/>
</dbReference>
<dbReference type="InterPro" id="IPR044992">
    <property type="entry name" value="ChyE-like"/>
</dbReference>
<comment type="caution">
    <text evidence="2">The sequence shown here is derived from an EMBL/GenBank/DDBJ whole genome shotgun (WGS) entry which is preliminary data.</text>
</comment>
<keyword evidence="2" id="KW-0315">Glutamine amidotransferase</keyword>
<proteinExistence type="predicted"/>
<keyword evidence="3" id="KW-1185">Reference proteome</keyword>
<dbReference type="PRINTS" id="PR00096">
    <property type="entry name" value="GATASE"/>
</dbReference>
<accession>A0A6N7EMS2</accession>
<evidence type="ECO:0000313" key="3">
    <source>
        <dbReference type="Proteomes" id="UP000437709"/>
    </source>
</evidence>
<dbReference type="InterPro" id="IPR017926">
    <property type="entry name" value="GATASE"/>
</dbReference>
<dbReference type="Gene3D" id="3.40.50.880">
    <property type="match status" value="1"/>
</dbReference>
<dbReference type="PROSITE" id="PS51273">
    <property type="entry name" value="GATASE_TYPE_1"/>
    <property type="match status" value="1"/>
</dbReference>
<dbReference type="RefSeq" id="WP_152193528.1">
    <property type="nucleotide sequence ID" value="NZ_VUKD01000001.1"/>
</dbReference>
<dbReference type="InterPro" id="IPR029062">
    <property type="entry name" value="Class_I_gatase-like"/>
</dbReference>
<dbReference type="CDD" id="cd01741">
    <property type="entry name" value="GATase1_1"/>
    <property type="match status" value="1"/>
</dbReference>
<feature type="domain" description="Glutamine amidotransferase" evidence="1">
    <location>
        <begin position="52"/>
        <end position="207"/>
    </location>
</feature>
<dbReference type="SUPFAM" id="SSF52317">
    <property type="entry name" value="Class I glutamine amidotransferase-like"/>
    <property type="match status" value="1"/>
</dbReference>
<keyword evidence="2" id="KW-0808">Transferase</keyword>
<gene>
    <name evidence="2" type="ORF">GB881_15515</name>
</gene>
<organism evidence="2 3">
    <name type="scientific">Georgenia subflava</name>
    <dbReference type="NCBI Taxonomy" id="1622177"/>
    <lineage>
        <taxon>Bacteria</taxon>
        <taxon>Bacillati</taxon>
        <taxon>Actinomycetota</taxon>
        <taxon>Actinomycetes</taxon>
        <taxon>Micrococcales</taxon>
        <taxon>Bogoriellaceae</taxon>
        <taxon>Georgenia</taxon>
    </lineage>
</organism>
<evidence type="ECO:0000259" key="1">
    <source>
        <dbReference type="Pfam" id="PF00117"/>
    </source>
</evidence>
<name>A0A6N7EMS2_9MICO</name>
<reference evidence="2 3" key="1">
    <citation type="submission" date="2019-10" db="EMBL/GenBank/DDBJ databases">
        <title>Georgenia wutianyii sp. nov. and Georgenia yuyongxinii sp. nov. isolated from plateau pika (Ochotona curzoniae) in the Qinghai-Tibet plateau of China.</title>
        <authorList>
            <person name="Tian Z."/>
        </authorList>
    </citation>
    <scope>NUCLEOTIDE SEQUENCE [LARGE SCALE GENOMIC DNA]</scope>
    <source>
        <strain evidence="2 3">JCM 19765</strain>
    </source>
</reference>
<protein>
    <submittedName>
        <fullName evidence="2">Type 1 glutamine amidotransferase</fullName>
    </submittedName>
</protein>
<dbReference type="EMBL" id="WHPC01000080">
    <property type="protein sequence ID" value="MPV38428.1"/>
    <property type="molecule type" value="Genomic_DNA"/>
</dbReference>
<dbReference type="AlphaFoldDB" id="A0A6N7EMS2"/>
<dbReference type="PANTHER" id="PTHR42695">
    <property type="entry name" value="GLUTAMINE AMIDOTRANSFERASE YLR126C-RELATED"/>
    <property type="match status" value="1"/>
</dbReference>
<evidence type="ECO:0000313" key="2">
    <source>
        <dbReference type="EMBL" id="MPV38428.1"/>
    </source>
</evidence>
<dbReference type="Proteomes" id="UP000437709">
    <property type="component" value="Unassembled WGS sequence"/>
</dbReference>
<dbReference type="GO" id="GO:0016740">
    <property type="term" value="F:transferase activity"/>
    <property type="evidence" value="ECO:0007669"/>
    <property type="project" value="UniProtKB-KW"/>
</dbReference>
<dbReference type="Pfam" id="PF00117">
    <property type="entry name" value="GATase"/>
    <property type="match status" value="1"/>
</dbReference>